<comment type="caution">
    <text evidence="3">The sequence shown here is derived from an EMBL/GenBank/DDBJ whole genome shotgun (WGS) entry which is preliminary data.</text>
</comment>
<dbReference type="Gramene" id="GBG72326">
    <property type="protein sequence ID" value="GBG72326"/>
    <property type="gene ID" value="CBR_g11905"/>
</dbReference>
<feature type="compositionally biased region" description="Acidic residues" evidence="2">
    <location>
        <begin position="421"/>
        <end position="432"/>
    </location>
</feature>
<sequence>MSQSSEWEEEERRPVDTHTSGLVPHQAVLRRTTRRTRRRTETVVDISNRSGDDASGQAEDVRETADETVEDVPVSTQEVAQLLHSMPAEGIQVTEEVNEDDIVLDTQDVCNDFSGGADVRTTRTVLRKEVVEVQPLESRNSPESGHTKRDSDATDQSVLLVRTRLVSEKRKSLQAPQSEWDSEGEPVRSVVVLQCGPNPITEQQQQQQQPERPRSELHQGLQGEKTGVQGLYRGTRSGTQFEVPGGEGPKEYVVGSGEREPVRSGGEALGEEHKEESKVSEIQLTGKDKKRNRGGAELMSLEEEPVSKTLRLELDGTMHRCSTAEPSPVVEREVRASVEREQGGRIDGREQVMEEEGPMPAAANAARRDELREAVQLASHEAAGADERVYLAERTVERLPSPEAEEGIAVHRQVTPRGTEEGEVQQEQDREEDERSRVHKPLVDEIEMQVKESTAVEGVQQGQGRTTAEPGIVHNGRAEGENLLKDVITEGAMTREVQKGIANEITESGDELTGMDRAGILACESEEPSFEKGTGTTLLEGSGLPLEASEYVQFAFRKVIDEETRRPKEELDAVRSELIAAQVRLKDLWDQAKELDREDSFTLSCTREEMDRKIKAVKTHKETVRKSQIEARLAQEENRRLRKAYENGHQLRNKRLKLEEAQEECRRIEEKVISLKAKETKVEKQSASGNLAAVVFEDFSDIFMSTAGSLSEDETLGASDQEQA</sequence>
<feature type="compositionally biased region" description="Basic and acidic residues" evidence="2">
    <location>
        <begin position="330"/>
        <end position="352"/>
    </location>
</feature>
<evidence type="ECO:0000256" key="1">
    <source>
        <dbReference type="SAM" id="Coils"/>
    </source>
</evidence>
<proteinExistence type="predicted"/>
<evidence type="ECO:0000313" key="3">
    <source>
        <dbReference type="EMBL" id="GBG72326.1"/>
    </source>
</evidence>
<dbReference type="EMBL" id="BFEA01000163">
    <property type="protein sequence ID" value="GBG72326.1"/>
    <property type="molecule type" value="Genomic_DNA"/>
</dbReference>
<protein>
    <submittedName>
        <fullName evidence="3">Uncharacterized protein</fullName>
    </submittedName>
</protein>
<keyword evidence="1" id="KW-0175">Coiled coil</keyword>
<dbReference type="Proteomes" id="UP000265515">
    <property type="component" value="Unassembled WGS sequence"/>
</dbReference>
<evidence type="ECO:0000313" key="4">
    <source>
        <dbReference type="Proteomes" id="UP000265515"/>
    </source>
</evidence>
<feature type="region of interest" description="Disordered" evidence="2">
    <location>
        <begin position="201"/>
        <end position="304"/>
    </location>
</feature>
<evidence type="ECO:0000256" key="2">
    <source>
        <dbReference type="SAM" id="MobiDB-lite"/>
    </source>
</evidence>
<keyword evidence="4" id="KW-1185">Reference proteome</keyword>
<feature type="coiled-coil region" evidence="1">
    <location>
        <begin position="624"/>
        <end position="678"/>
    </location>
</feature>
<feature type="compositionally biased region" description="Basic and acidic residues" evidence="2">
    <location>
        <begin position="270"/>
        <end position="279"/>
    </location>
</feature>
<accession>A0A388KQL1</accession>
<gene>
    <name evidence="3" type="ORF">CBR_g11905</name>
</gene>
<feature type="region of interest" description="Disordered" evidence="2">
    <location>
        <begin position="1"/>
        <end position="74"/>
    </location>
</feature>
<name>A0A388KQL1_CHABU</name>
<feature type="region of interest" description="Disordered" evidence="2">
    <location>
        <begin position="133"/>
        <end position="158"/>
    </location>
</feature>
<feature type="region of interest" description="Disordered" evidence="2">
    <location>
        <begin position="321"/>
        <end position="368"/>
    </location>
</feature>
<organism evidence="3 4">
    <name type="scientific">Chara braunii</name>
    <name type="common">Braun's stonewort</name>
    <dbReference type="NCBI Taxonomy" id="69332"/>
    <lineage>
        <taxon>Eukaryota</taxon>
        <taxon>Viridiplantae</taxon>
        <taxon>Streptophyta</taxon>
        <taxon>Charophyceae</taxon>
        <taxon>Charales</taxon>
        <taxon>Characeae</taxon>
        <taxon>Chara</taxon>
    </lineage>
</organism>
<reference evidence="3 4" key="1">
    <citation type="journal article" date="2018" name="Cell">
        <title>The Chara Genome: Secondary Complexity and Implications for Plant Terrestrialization.</title>
        <authorList>
            <person name="Nishiyama T."/>
            <person name="Sakayama H."/>
            <person name="Vries J.D."/>
            <person name="Buschmann H."/>
            <person name="Saint-Marcoux D."/>
            <person name="Ullrich K.K."/>
            <person name="Haas F.B."/>
            <person name="Vanderstraeten L."/>
            <person name="Becker D."/>
            <person name="Lang D."/>
            <person name="Vosolsobe S."/>
            <person name="Rombauts S."/>
            <person name="Wilhelmsson P.K.I."/>
            <person name="Janitza P."/>
            <person name="Kern R."/>
            <person name="Heyl A."/>
            <person name="Rumpler F."/>
            <person name="Villalobos L.I.A.C."/>
            <person name="Clay J.M."/>
            <person name="Skokan R."/>
            <person name="Toyoda A."/>
            <person name="Suzuki Y."/>
            <person name="Kagoshima H."/>
            <person name="Schijlen E."/>
            <person name="Tajeshwar N."/>
            <person name="Catarino B."/>
            <person name="Hetherington A.J."/>
            <person name="Saltykova A."/>
            <person name="Bonnot C."/>
            <person name="Breuninger H."/>
            <person name="Symeonidi A."/>
            <person name="Radhakrishnan G.V."/>
            <person name="Van Nieuwerburgh F."/>
            <person name="Deforce D."/>
            <person name="Chang C."/>
            <person name="Karol K.G."/>
            <person name="Hedrich R."/>
            <person name="Ulvskov P."/>
            <person name="Glockner G."/>
            <person name="Delwiche C.F."/>
            <person name="Petrasek J."/>
            <person name="Van de Peer Y."/>
            <person name="Friml J."/>
            <person name="Beilby M."/>
            <person name="Dolan L."/>
            <person name="Kohara Y."/>
            <person name="Sugano S."/>
            <person name="Fujiyama A."/>
            <person name="Delaux P.-M."/>
            <person name="Quint M."/>
            <person name="TheiBen G."/>
            <person name="Hagemann M."/>
            <person name="Harholt J."/>
            <person name="Dunand C."/>
            <person name="Zachgo S."/>
            <person name="Langdale J."/>
            <person name="Maumus F."/>
            <person name="Straeten D.V.D."/>
            <person name="Gould S.B."/>
            <person name="Rensing S.A."/>
        </authorList>
    </citation>
    <scope>NUCLEOTIDE SEQUENCE [LARGE SCALE GENOMIC DNA]</scope>
    <source>
        <strain evidence="3 4">S276</strain>
    </source>
</reference>
<dbReference type="AlphaFoldDB" id="A0A388KQL1"/>
<feature type="region of interest" description="Disordered" evidence="2">
    <location>
        <begin position="398"/>
        <end position="478"/>
    </location>
</feature>